<sequence length="75" mass="9007">MLAMSDINYIKHLRNNKGLSISEIQRTMRINWRTAKKCADEDQLPKQKSFKKKFCPLFMQRNEKNPFCFSKMDSF</sequence>
<dbReference type="Proteomes" id="UP000291151">
    <property type="component" value="Chromosome"/>
</dbReference>
<protein>
    <submittedName>
        <fullName evidence="1">Uncharacterized protein</fullName>
    </submittedName>
</protein>
<proteinExistence type="predicted"/>
<reference evidence="1 2" key="1">
    <citation type="submission" date="2019-02" db="EMBL/GenBank/DDBJ databases">
        <title>Ureibacillus thermophilus.</title>
        <authorList>
            <person name="Sunny J.S."/>
            <person name="Natarajan A."/>
            <person name="Saleena L.M."/>
        </authorList>
    </citation>
    <scope>NUCLEOTIDE SEQUENCE [LARGE SCALE GENOMIC DNA]</scope>
    <source>
        <strain evidence="1 2">LM102</strain>
    </source>
</reference>
<gene>
    <name evidence="1" type="ORF">DKZ56_00380</name>
</gene>
<dbReference type="AlphaFoldDB" id="A0A4P6UR27"/>
<dbReference type="KEGG" id="uth:DKZ56_00380"/>
<organism evidence="1 2">
    <name type="scientific">Ureibacillus thermophilus</name>
    <dbReference type="NCBI Taxonomy" id="367743"/>
    <lineage>
        <taxon>Bacteria</taxon>
        <taxon>Bacillati</taxon>
        <taxon>Bacillota</taxon>
        <taxon>Bacilli</taxon>
        <taxon>Bacillales</taxon>
        <taxon>Caryophanaceae</taxon>
        <taxon>Ureibacillus</taxon>
    </lineage>
</organism>
<evidence type="ECO:0000313" key="2">
    <source>
        <dbReference type="Proteomes" id="UP000291151"/>
    </source>
</evidence>
<dbReference type="EMBL" id="CP036528">
    <property type="protein sequence ID" value="QBK24501.1"/>
    <property type="molecule type" value="Genomic_DNA"/>
</dbReference>
<evidence type="ECO:0000313" key="1">
    <source>
        <dbReference type="EMBL" id="QBK24501.1"/>
    </source>
</evidence>
<dbReference type="RefSeq" id="WP_208652290.1">
    <property type="nucleotide sequence ID" value="NZ_CP036528.1"/>
</dbReference>
<keyword evidence="2" id="KW-1185">Reference proteome</keyword>
<accession>A0A4P6UR27</accession>
<name>A0A4P6UR27_9BACL</name>